<dbReference type="FunFam" id="3.30.200.210:FF:000002">
    <property type="entry name" value="NADH-ubiquinone oxidoreductase 75 kDa subunit"/>
    <property type="match status" value="1"/>
</dbReference>
<organism evidence="16 17">
    <name type="scientific">Batrachochytrium dendrobatidis (strain JEL423)</name>
    <dbReference type="NCBI Taxonomy" id="403673"/>
    <lineage>
        <taxon>Eukaryota</taxon>
        <taxon>Fungi</taxon>
        <taxon>Fungi incertae sedis</taxon>
        <taxon>Chytridiomycota</taxon>
        <taxon>Chytridiomycota incertae sedis</taxon>
        <taxon>Chytridiomycetes</taxon>
        <taxon>Rhizophydiales</taxon>
        <taxon>Rhizophydiales incertae sedis</taxon>
        <taxon>Batrachochytrium</taxon>
    </lineage>
</organism>
<dbReference type="PROSITE" id="PS51839">
    <property type="entry name" value="4FE4S_HC3"/>
    <property type="match status" value="1"/>
</dbReference>
<dbReference type="PANTHER" id="PTHR43105">
    <property type="entry name" value="RESPIRATORY NITRATE REDUCTASE"/>
    <property type="match status" value="1"/>
</dbReference>
<dbReference type="InterPro" id="IPR019574">
    <property type="entry name" value="NADH_UbQ_OxRdtase_Gsu_4Fe4S-bd"/>
</dbReference>
<keyword evidence="4" id="KW-0479">Metal-binding</keyword>
<feature type="signal peptide" evidence="12">
    <location>
        <begin position="1"/>
        <end position="19"/>
    </location>
</feature>
<dbReference type="SUPFAM" id="SSF54862">
    <property type="entry name" value="4Fe-4S ferredoxins"/>
    <property type="match status" value="1"/>
</dbReference>
<dbReference type="PROSITE" id="PS00641">
    <property type="entry name" value="COMPLEX1_75K_1"/>
    <property type="match status" value="1"/>
</dbReference>
<feature type="domain" description="4Fe-4S His(Cys)3-ligated-type" evidence="15">
    <location>
        <begin position="137"/>
        <end position="176"/>
    </location>
</feature>
<dbReference type="AlphaFoldDB" id="A0A177WSK9"/>
<comment type="cofactor">
    <cofactor evidence="9">
        <name>[2Fe-2S] cluster</name>
        <dbReference type="ChEBI" id="CHEBI:190135"/>
    </cofactor>
</comment>
<evidence type="ECO:0000259" key="15">
    <source>
        <dbReference type="PROSITE" id="PS51839"/>
    </source>
</evidence>
<evidence type="ECO:0000256" key="7">
    <source>
        <dbReference type="ARBA" id="ARBA00023014"/>
    </source>
</evidence>
<evidence type="ECO:0000256" key="2">
    <source>
        <dbReference type="ARBA" id="ARBA00005404"/>
    </source>
</evidence>
<dbReference type="Gene3D" id="3.30.200.210">
    <property type="match status" value="1"/>
</dbReference>
<evidence type="ECO:0000256" key="9">
    <source>
        <dbReference type="ARBA" id="ARBA00034078"/>
    </source>
</evidence>
<dbReference type="Pfam" id="PF22117">
    <property type="entry name" value="Fer4_Nqo3"/>
    <property type="match status" value="1"/>
</dbReference>
<evidence type="ECO:0000256" key="5">
    <source>
        <dbReference type="ARBA" id="ARBA00022967"/>
    </source>
</evidence>
<dbReference type="Gene3D" id="3.40.50.740">
    <property type="match status" value="1"/>
</dbReference>
<dbReference type="STRING" id="403673.A0A177WSK9"/>
<comment type="cofactor">
    <cofactor evidence="1">
        <name>[4Fe-4S] cluster</name>
        <dbReference type="ChEBI" id="CHEBI:49883"/>
    </cofactor>
</comment>
<sequence length="752" mass="81577">MRLLLAAAHSRLLSSQLSAASASVLLRTLSIGFTPSSTRYATAQAERIRTLHQSSSQKAQIEVFIDGRSTMIEQGSAVIQACEAAGVEIPRFCYHERLAVAGNCRMCLVELEKSPKPIASCAMPVMPGMKIKTNTPLVKKAREGVMEFLLANHPLDCPICDQGGECDLQDQSVRYGSDRSRFNEVVGKRAVENKNLGPLVKTIMTRCIHCTRCVRFANEVAGAAELGTSGRGNDMQIGTYIEKVLATEMSGNIIDLCPVGALTSKPYGFTARPWELKKTESIDVLDAVGSNIRIDSRGVEVMRVLPRLNDDINEEWLADKSRFAYDGLKRQRLTTPLIRKGDKFVSATWPEALERIAAAVDGLSGDQITAIAGQFSDAESLVALKDFFNQRNSENLQLEGPLADFSGITDIRSNYVFNSSINGIESADVLLLVGTNPRHEAPILNTRIRKAYLHNSLEIGLIGPEPQLNYDFDYVGASVSQLDELLSKNSSFSQKLKAAKRPMIVVGSGILDRTDAAASLAKISNVALTLEATADPGWKVFNVLHRAAGNVAALDIGYESAPRSKEAAKFVYLLGADDVSKDRIPSDAFVVYHGHHGDTGAYLADVILPGAAYTEKSATYVNTEGRTQITRAAVPAPSGAREDWTIIRALSEVAGKPLAYDDIYELRNRMSILAPSLVNYDVVTETSDGISKLGLETLKQSKAPLSKDPIELPIQDYYMTDSISRSSATMAKCSQAFTHGLVSEESASQASA</sequence>
<dbReference type="FunFam" id="3.10.20.740:FF:000001">
    <property type="entry name" value="NADH-quinone oxidoreductase subunit G"/>
    <property type="match status" value="1"/>
</dbReference>
<dbReference type="GO" id="GO:0016020">
    <property type="term" value="C:membrane"/>
    <property type="evidence" value="ECO:0007669"/>
    <property type="project" value="InterPro"/>
</dbReference>
<dbReference type="Proteomes" id="UP000077115">
    <property type="component" value="Unassembled WGS sequence"/>
</dbReference>
<dbReference type="Gene3D" id="3.30.70.20">
    <property type="match status" value="1"/>
</dbReference>
<dbReference type="InterPro" id="IPR006963">
    <property type="entry name" value="Mopterin_OxRdtase_4Fe-4S_dom"/>
</dbReference>
<evidence type="ECO:0000256" key="6">
    <source>
        <dbReference type="ARBA" id="ARBA00023004"/>
    </source>
</evidence>
<evidence type="ECO:0000256" key="8">
    <source>
        <dbReference type="ARBA" id="ARBA00023027"/>
    </source>
</evidence>
<dbReference type="InterPro" id="IPR036010">
    <property type="entry name" value="2Fe-2S_ferredoxin-like_sf"/>
</dbReference>
<keyword evidence="3" id="KW-0004">4Fe-4S</keyword>
<dbReference type="InterPro" id="IPR000283">
    <property type="entry name" value="NADH_UbQ_OxRdtase_75kDa_su_CS"/>
</dbReference>
<dbReference type="InterPro" id="IPR006656">
    <property type="entry name" value="Mopterin_OxRdtase"/>
</dbReference>
<evidence type="ECO:0000256" key="3">
    <source>
        <dbReference type="ARBA" id="ARBA00022485"/>
    </source>
</evidence>
<dbReference type="SMART" id="SM00929">
    <property type="entry name" value="NADH-G_4Fe-4S_3"/>
    <property type="match status" value="1"/>
</dbReference>
<dbReference type="GO" id="GO:0008137">
    <property type="term" value="F:NADH dehydrogenase (ubiquinone) activity"/>
    <property type="evidence" value="ECO:0007669"/>
    <property type="project" value="InterPro"/>
</dbReference>
<dbReference type="GO" id="GO:0016651">
    <property type="term" value="F:oxidoreductase activity, acting on NAD(P)H"/>
    <property type="evidence" value="ECO:0007669"/>
    <property type="project" value="InterPro"/>
</dbReference>
<dbReference type="InterPro" id="IPR015405">
    <property type="entry name" value="NDUFS1-like_C"/>
</dbReference>
<dbReference type="CDD" id="cd00207">
    <property type="entry name" value="fer2"/>
    <property type="match status" value="1"/>
</dbReference>
<evidence type="ECO:0000256" key="4">
    <source>
        <dbReference type="ARBA" id="ARBA00022723"/>
    </source>
</evidence>
<comment type="similarity">
    <text evidence="2 11">Belongs to the complex I 75 kDa subunit family.</text>
</comment>
<dbReference type="EMBL" id="DS022308">
    <property type="protein sequence ID" value="OAJ42882.1"/>
    <property type="molecule type" value="Genomic_DNA"/>
</dbReference>
<keyword evidence="8" id="KW-0520">NAD</keyword>
<evidence type="ECO:0000256" key="10">
    <source>
        <dbReference type="ARBA" id="ARBA00070722"/>
    </source>
</evidence>
<dbReference type="NCBIfam" id="TIGR01973">
    <property type="entry name" value="NuoG"/>
    <property type="match status" value="1"/>
</dbReference>
<dbReference type="Pfam" id="PF13510">
    <property type="entry name" value="Fer2_4"/>
    <property type="match status" value="1"/>
</dbReference>
<dbReference type="InterPro" id="IPR001041">
    <property type="entry name" value="2Fe-2S_ferredoxin-type"/>
</dbReference>
<gene>
    <name evidence="16" type="ORF">BDEG_26276</name>
</gene>
<dbReference type="InterPro" id="IPR050123">
    <property type="entry name" value="Prok_molybdopt-oxidoreductase"/>
</dbReference>
<dbReference type="SUPFAM" id="SSF54292">
    <property type="entry name" value="2Fe-2S ferredoxin-like"/>
    <property type="match status" value="1"/>
</dbReference>
<dbReference type="FunFam" id="3.40.50.740:FF:000012">
    <property type="entry name" value="NADH dehydrogenase [ubiquinone] iron-sulfur protein 1 mitochondrial"/>
    <property type="match status" value="1"/>
</dbReference>
<evidence type="ECO:0000259" key="14">
    <source>
        <dbReference type="PROSITE" id="PS51669"/>
    </source>
</evidence>
<name>A0A177WSK9_BATDL</name>
<evidence type="ECO:0000256" key="11">
    <source>
        <dbReference type="RuleBase" id="RU004523"/>
    </source>
</evidence>
<dbReference type="PROSITE" id="PS00643">
    <property type="entry name" value="COMPLEX1_75K_3"/>
    <property type="match status" value="1"/>
</dbReference>
<evidence type="ECO:0000313" key="16">
    <source>
        <dbReference type="EMBL" id="OAJ42882.1"/>
    </source>
</evidence>
<proteinExistence type="inferred from homology"/>
<dbReference type="GO" id="GO:0046872">
    <property type="term" value="F:metal ion binding"/>
    <property type="evidence" value="ECO:0007669"/>
    <property type="project" value="UniProtKB-KW"/>
</dbReference>
<dbReference type="Pfam" id="PF22151">
    <property type="entry name" value="Fer4_NDSU1"/>
    <property type="match status" value="1"/>
</dbReference>
<dbReference type="SUPFAM" id="SSF53706">
    <property type="entry name" value="Formate dehydrogenase/DMSO reductase, domains 1-3"/>
    <property type="match status" value="1"/>
</dbReference>
<dbReference type="Gene3D" id="3.10.20.740">
    <property type="match status" value="1"/>
</dbReference>
<dbReference type="GO" id="GO:0042773">
    <property type="term" value="P:ATP synthesis coupled electron transport"/>
    <property type="evidence" value="ECO:0007669"/>
    <property type="project" value="InterPro"/>
</dbReference>
<dbReference type="eggNOG" id="KOG2282">
    <property type="taxonomic scope" value="Eukaryota"/>
</dbReference>
<dbReference type="PROSITE" id="PS51669">
    <property type="entry name" value="4FE4S_MOW_BIS_MGD"/>
    <property type="match status" value="1"/>
</dbReference>
<dbReference type="PROSITE" id="PS51085">
    <property type="entry name" value="2FE2S_FER_2"/>
    <property type="match status" value="1"/>
</dbReference>
<reference evidence="16 17" key="1">
    <citation type="submission" date="2006-10" db="EMBL/GenBank/DDBJ databases">
        <title>The Genome Sequence of Batrachochytrium dendrobatidis JEL423.</title>
        <authorList>
            <consortium name="The Broad Institute Genome Sequencing Platform"/>
            <person name="Birren B."/>
            <person name="Lander E."/>
            <person name="Galagan J."/>
            <person name="Cuomo C."/>
            <person name="Devon K."/>
            <person name="Jaffe D."/>
            <person name="Butler J."/>
            <person name="Alvarez P."/>
            <person name="Gnerre S."/>
            <person name="Grabherr M."/>
            <person name="Kleber M."/>
            <person name="Mauceli E."/>
            <person name="Brockman W."/>
            <person name="Young S."/>
            <person name="LaButti K."/>
            <person name="Sykes S."/>
            <person name="DeCaprio D."/>
            <person name="Crawford M."/>
            <person name="Koehrsen M."/>
            <person name="Engels R."/>
            <person name="Montgomery P."/>
            <person name="Pearson M."/>
            <person name="Howarth C."/>
            <person name="Larson L."/>
            <person name="White J."/>
            <person name="O'Leary S."/>
            <person name="Kodira C."/>
            <person name="Zeng Q."/>
            <person name="Yandava C."/>
            <person name="Alvarado L."/>
            <person name="Longcore J."/>
            <person name="James T."/>
        </authorList>
    </citation>
    <scope>NUCLEOTIDE SEQUENCE [LARGE SCALE GENOMIC DNA]</scope>
    <source>
        <strain evidence="16 17">JEL423</strain>
    </source>
</reference>
<keyword evidence="6" id="KW-0408">Iron</keyword>
<dbReference type="Pfam" id="PF00384">
    <property type="entry name" value="Molybdopterin"/>
    <property type="match status" value="1"/>
</dbReference>
<feature type="domain" description="2Fe-2S ferredoxin-type" evidence="13">
    <location>
        <begin position="59"/>
        <end position="137"/>
    </location>
</feature>
<dbReference type="FunFam" id="3.30.70.20:FF:000002">
    <property type="entry name" value="NADH-ubiquinone oxidoreductase 75 kDa subunit"/>
    <property type="match status" value="1"/>
</dbReference>
<dbReference type="Pfam" id="PF10588">
    <property type="entry name" value="NADH-G_4Fe-4S_3"/>
    <property type="match status" value="1"/>
</dbReference>
<reference evidence="16 17" key="2">
    <citation type="submission" date="2016-05" db="EMBL/GenBank/DDBJ databases">
        <title>Lineage-specific infection strategies underlie the spectrum of fungal disease in amphibians.</title>
        <authorList>
            <person name="Cuomo C.A."/>
            <person name="Farrer R.A."/>
            <person name="James T."/>
            <person name="Longcore J."/>
            <person name="Birren B."/>
        </authorList>
    </citation>
    <scope>NUCLEOTIDE SEQUENCE [LARGE SCALE GENOMIC DNA]</scope>
    <source>
        <strain evidence="16 17">JEL423</strain>
    </source>
</reference>
<evidence type="ECO:0000259" key="13">
    <source>
        <dbReference type="PROSITE" id="PS51085"/>
    </source>
</evidence>
<dbReference type="PANTHER" id="PTHR43105:SF13">
    <property type="entry name" value="NADH-UBIQUINONE OXIDOREDUCTASE 75 KDA SUBUNIT, MITOCHONDRIAL"/>
    <property type="match status" value="1"/>
</dbReference>
<evidence type="ECO:0000256" key="12">
    <source>
        <dbReference type="SAM" id="SignalP"/>
    </source>
</evidence>
<dbReference type="PROSITE" id="PS00642">
    <property type="entry name" value="COMPLEX1_75K_2"/>
    <property type="match status" value="1"/>
</dbReference>
<dbReference type="GO" id="GO:0051539">
    <property type="term" value="F:4 iron, 4 sulfur cluster binding"/>
    <property type="evidence" value="ECO:0007669"/>
    <property type="project" value="UniProtKB-KW"/>
</dbReference>
<keyword evidence="12" id="KW-0732">Signal</keyword>
<feature type="chain" id="PRO_5008077850" description="NADH-ubiquinone oxidoreductase 78 kDa subunit, mitochondrial" evidence="12">
    <location>
        <begin position="20"/>
        <end position="752"/>
    </location>
</feature>
<dbReference type="OrthoDB" id="10249365at2759"/>
<dbReference type="Pfam" id="PF09326">
    <property type="entry name" value="NADH_dhqG_C"/>
    <property type="match status" value="1"/>
</dbReference>
<dbReference type="InterPro" id="IPR054351">
    <property type="entry name" value="NADH_UbQ_OxRdtase_ferredoxin"/>
</dbReference>
<dbReference type="VEuPathDB" id="FungiDB:BDEG_26276"/>
<evidence type="ECO:0000313" key="17">
    <source>
        <dbReference type="Proteomes" id="UP000077115"/>
    </source>
</evidence>
<dbReference type="CDD" id="cd02773">
    <property type="entry name" value="MopB_Res-Cmplx1_Nad11"/>
    <property type="match status" value="1"/>
</dbReference>
<dbReference type="InterPro" id="IPR010228">
    <property type="entry name" value="NADH_UbQ_OxRdtase_Gsu"/>
</dbReference>
<accession>A0A177WSK9</accession>
<protein>
    <recommendedName>
        <fullName evidence="10">NADH-ubiquinone oxidoreductase 78 kDa subunit, mitochondrial</fullName>
    </recommendedName>
</protein>
<keyword evidence="5" id="KW-1278">Translocase</keyword>
<evidence type="ECO:0000256" key="1">
    <source>
        <dbReference type="ARBA" id="ARBA00001966"/>
    </source>
</evidence>
<keyword evidence="7" id="KW-0411">Iron-sulfur</keyword>
<feature type="domain" description="4Fe-4S Mo/W bis-MGD-type" evidence="14">
    <location>
        <begin position="276"/>
        <end position="332"/>
    </location>
</feature>